<keyword evidence="2" id="KW-0698">rRNA processing</keyword>
<evidence type="ECO:0000313" key="7">
    <source>
        <dbReference type="EMBL" id="NGZ89572.1"/>
    </source>
</evidence>
<dbReference type="Pfam" id="PF00590">
    <property type="entry name" value="TP_methylase"/>
    <property type="match status" value="1"/>
</dbReference>
<dbReference type="InterPro" id="IPR014776">
    <property type="entry name" value="4pyrrole_Mease_sub2"/>
</dbReference>
<dbReference type="PANTHER" id="PTHR46111">
    <property type="entry name" value="RIBOSOMAL RNA SMALL SUBUNIT METHYLTRANSFERASE I"/>
    <property type="match status" value="1"/>
</dbReference>
<sequence length="244" mass="27106">MKENETTKAAGKLYLIPSRLGEQPPLEILPLSIRKIINDINHYIVENEKVSRAFIKKITPTKSQAELEIYTLNKFTQEIEIPEMLAPCLDGIDVGLMSDAGCPGVADPGAKAISAAHKKEIQVVPLVGPSSILLALMASGLNGQNFAFNGYLPIDKAKCKSKIKQLEKRAKQENQSQIIIETPYRNESVLKTLLNSLHPTSYLTLACDLTLSTEYIRTKTIGEWKSTSLPDLHKKPCVFVFHNY</sequence>
<dbReference type="InterPro" id="IPR008189">
    <property type="entry name" value="rRNA_ssu_MeTfrase_I"/>
</dbReference>
<dbReference type="Proteomes" id="UP000643701">
    <property type="component" value="Unassembled WGS sequence"/>
</dbReference>
<dbReference type="InterPro" id="IPR000878">
    <property type="entry name" value="4pyrrol_Mease"/>
</dbReference>
<dbReference type="CDD" id="cd11649">
    <property type="entry name" value="RsmI_like"/>
    <property type="match status" value="1"/>
</dbReference>
<reference evidence="7" key="1">
    <citation type="submission" date="2020-03" db="EMBL/GenBank/DDBJ databases">
        <title>Psychroflexus Maritimus sp. nov., isolate from marine sediment.</title>
        <authorList>
            <person name="Zhong Y.-L."/>
        </authorList>
    </citation>
    <scope>NUCLEOTIDE SEQUENCE</scope>
    <source>
        <strain evidence="7">C1</strain>
    </source>
</reference>
<evidence type="ECO:0000313" key="8">
    <source>
        <dbReference type="Proteomes" id="UP000643701"/>
    </source>
</evidence>
<dbReference type="GO" id="GO:0008168">
    <property type="term" value="F:methyltransferase activity"/>
    <property type="evidence" value="ECO:0007669"/>
    <property type="project" value="UniProtKB-KW"/>
</dbReference>
<keyword evidence="3 7" id="KW-0489">Methyltransferase</keyword>
<dbReference type="RefSeq" id="WP_166399835.1">
    <property type="nucleotide sequence ID" value="NZ_JAANAS010000039.1"/>
</dbReference>
<dbReference type="AlphaFoldDB" id="A0A967DZJ4"/>
<protein>
    <submittedName>
        <fullName evidence="7">SAM-dependent methyltransferase</fullName>
    </submittedName>
</protein>
<evidence type="ECO:0000256" key="4">
    <source>
        <dbReference type="ARBA" id="ARBA00022679"/>
    </source>
</evidence>
<dbReference type="PIRSF" id="PIRSF005917">
    <property type="entry name" value="MTase_YraL"/>
    <property type="match status" value="1"/>
</dbReference>
<evidence type="ECO:0000256" key="2">
    <source>
        <dbReference type="ARBA" id="ARBA00022552"/>
    </source>
</evidence>
<evidence type="ECO:0000256" key="5">
    <source>
        <dbReference type="ARBA" id="ARBA00022691"/>
    </source>
</evidence>
<dbReference type="Gene3D" id="3.30.950.10">
    <property type="entry name" value="Methyltransferase, Cobalt-precorrin-4 Transmethylase, Domain 2"/>
    <property type="match status" value="1"/>
</dbReference>
<dbReference type="PANTHER" id="PTHR46111:SF2">
    <property type="entry name" value="SAM-DEPENDENT METHYLTRANSFERASE"/>
    <property type="match status" value="1"/>
</dbReference>
<dbReference type="SUPFAM" id="SSF53790">
    <property type="entry name" value="Tetrapyrrole methylase"/>
    <property type="match status" value="1"/>
</dbReference>
<dbReference type="GO" id="GO:0032259">
    <property type="term" value="P:methylation"/>
    <property type="evidence" value="ECO:0007669"/>
    <property type="project" value="UniProtKB-KW"/>
</dbReference>
<dbReference type="InterPro" id="IPR035996">
    <property type="entry name" value="4pyrrol_Methylase_sf"/>
</dbReference>
<keyword evidence="8" id="KW-1185">Reference proteome</keyword>
<dbReference type="Gene3D" id="3.40.1010.10">
    <property type="entry name" value="Cobalt-precorrin-4 Transmethylase, Domain 1"/>
    <property type="match status" value="1"/>
</dbReference>
<comment type="caution">
    <text evidence="7">The sequence shown here is derived from an EMBL/GenBank/DDBJ whole genome shotgun (WGS) entry which is preliminary data.</text>
</comment>
<evidence type="ECO:0000256" key="3">
    <source>
        <dbReference type="ARBA" id="ARBA00022603"/>
    </source>
</evidence>
<feature type="domain" description="Tetrapyrrole methylase" evidence="6">
    <location>
        <begin position="68"/>
        <end position="223"/>
    </location>
</feature>
<organism evidence="7 8">
    <name type="scientific">Psychroflexus maritimus</name>
    <dbReference type="NCBI Taxonomy" id="2714865"/>
    <lineage>
        <taxon>Bacteria</taxon>
        <taxon>Pseudomonadati</taxon>
        <taxon>Bacteroidota</taxon>
        <taxon>Flavobacteriia</taxon>
        <taxon>Flavobacteriales</taxon>
        <taxon>Flavobacteriaceae</taxon>
        <taxon>Psychroflexus</taxon>
    </lineage>
</organism>
<dbReference type="EMBL" id="JAANAS010000039">
    <property type="protein sequence ID" value="NGZ89572.1"/>
    <property type="molecule type" value="Genomic_DNA"/>
</dbReference>
<dbReference type="InterPro" id="IPR014777">
    <property type="entry name" value="4pyrrole_Mease_sub1"/>
</dbReference>
<proteinExistence type="predicted"/>
<name>A0A967DZJ4_9FLAO</name>
<keyword evidence="5" id="KW-0949">S-adenosyl-L-methionine</keyword>
<keyword evidence="4" id="KW-0808">Transferase</keyword>
<accession>A0A967DZJ4</accession>
<evidence type="ECO:0000256" key="1">
    <source>
        <dbReference type="ARBA" id="ARBA00022490"/>
    </source>
</evidence>
<gene>
    <name evidence="7" type="ORF">G7034_04825</name>
</gene>
<dbReference type="GO" id="GO:0006364">
    <property type="term" value="P:rRNA processing"/>
    <property type="evidence" value="ECO:0007669"/>
    <property type="project" value="UniProtKB-KW"/>
</dbReference>
<keyword evidence="1" id="KW-0963">Cytoplasm</keyword>
<evidence type="ECO:0000259" key="6">
    <source>
        <dbReference type="Pfam" id="PF00590"/>
    </source>
</evidence>